<protein>
    <submittedName>
        <fullName evidence="2">Flavonol sulfotransferase-like protein</fullName>
    </submittedName>
</protein>
<keyword evidence="2" id="KW-0808">Transferase</keyword>
<dbReference type="InterPro" id="IPR036875">
    <property type="entry name" value="Znf_CCHC_sf"/>
</dbReference>
<evidence type="ECO:0000313" key="2">
    <source>
        <dbReference type="EMBL" id="MCI61738.1"/>
    </source>
</evidence>
<evidence type="ECO:0000256" key="1">
    <source>
        <dbReference type="SAM" id="MobiDB-lite"/>
    </source>
</evidence>
<evidence type="ECO:0000313" key="3">
    <source>
        <dbReference type="Proteomes" id="UP000265520"/>
    </source>
</evidence>
<name>A0A392TLB6_9FABA</name>
<dbReference type="GO" id="GO:0003676">
    <property type="term" value="F:nucleic acid binding"/>
    <property type="evidence" value="ECO:0007669"/>
    <property type="project" value="InterPro"/>
</dbReference>
<sequence length="73" mass="8056">GRSSGGRGKGNKLCTHCGQTNHIIDNCWKKYGYPPHLQYLQKNDNGNINNCVNASDDAEDTQSATYDEANHES</sequence>
<dbReference type="EMBL" id="LXQA010605349">
    <property type="protein sequence ID" value="MCI61738.1"/>
    <property type="molecule type" value="Genomic_DNA"/>
</dbReference>
<dbReference type="GO" id="GO:0008270">
    <property type="term" value="F:zinc ion binding"/>
    <property type="evidence" value="ECO:0007669"/>
    <property type="project" value="InterPro"/>
</dbReference>
<comment type="caution">
    <text evidence="2">The sequence shown here is derived from an EMBL/GenBank/DDBJ whole genome shotgun (WGS) entry which is preliminary data.</text>
</comment>
<dbReference type="GO" id="GO:0016740">
    <property type="term" value="F:transferase activity"/>
    <property type="evidence" value="ECO:0007669"/>
    <property type="project" value="UniProtKB-KW"/>
</dbReference>
<dbReference type="SUPFAM" id="SSF57756">
    <property type="entry name" value="Retrovirus zinc finger-like domains"/>
    <property type="match status" value="1"/>
</dbReference>
<feature type="region of interest" description="Disordered" evidence="1">
    <location>
        <begin position="48"/>
        <end position="73"/>
    </location>
</feature>
<feature type="non-terminal residue" evidence="2">
    <location>
        <position position="1"/>
    </location>
</feature>
<dbReference type="Proteomes" id="UP000265520">
    <property type="component" value="Unassembled WGS sequence"/>
</dbReference>
<organism evidence="2 3">
    <name type="scientific">Trifolium medium</name>
    <dbReference type="NCBI Taxonomy" id="97028"/>
    <lineage>
        <taxon>Eukaryota</taxon>
        <taxon>Viridiplantae</taxon>
        <taxon>Streptophyta</taxon>
        <taxon>Embryophyta</taxon>
        <taxon>Tracheophyta</taxon>
        <taxon>Spermatophyta</taxon>
        <taxon>Magnoliopsida</taxon>
        <taxon>eudicotyledons</taxon>
        <taxon>Gunneridae</taxon>
        <taxon>Pentapetalae</taxon>
        <taxon>rosids</taxon>
        <taxon>fabids</taxon>
        <taxon>Fabales</taxon>
        <taxon>Fabaceae</taxon>
        <taxon>Papilionoideae</taxon>
        <taxon>50 kb inversion clade</taxon>
        <taxon>NPAAA clade</taxon>
        <taxon>Hologalegina</taxon>
        <taxon>IRL clade</taxon>
        <taxon>Trifolieae</taxon>
        <taxon>Trifolium</taxon>
    </lineage>
</organism>
<keyword evidence="3" id="KW-1185">Reference proteome</keyword>
<dbReference type="AlphaFoldDB" id="A0A392TLB6"/>
<reference evidence="2 3" key="1">
    <citation type="journal article" date="2018" name="Front. Plant Sci.">
        <title>Red Clover (Trifolium pratense) and Zigzag Clover (T. medium) - A Picture of Genomic Similarities and Differences.</title>
        <authorList>
            <person name="Dluhosova J."/>
            <person name="Istvanek J."/>
            <person name="Nedelnik J."/>
            <person name="Repkova J."/>
        </authorList>
    </citation>
    <scope>NUCLEOTIDE SEQUENCE [LARGE SCALE GENOMIC DNA]</scope>
    <source>
        <strain evidence="3">cv. 10/8</strain>
        <tissue evidence="2">Leaf</tissue>
    </source>
</reference>
<accession>A0A392TLB6</accession>
<proteinExistence type="predicted"/>